<dbReference type="InterPro" id="IPR046350">
    <property type="entry name" value="Cystatin_sf"/>
</dbReference>
<dbReference type="SUPFAM" id="SSF54403">
    <property type="entry name" value="Cystatin/monellin"/>
    <property type="match status" value="1"/>
</dbReference>
<evidence type="ECO:0000256" key="1">
    <source>
        <dbReference type="ARBA" id="ARBA00002371"/>
    </source>
</evidence>
<keyword evidence="7" id="KW-0732">Signal</keyword>
<reference evidence="11 12" key="1">
    <citation type="journal article" date="2018" name="Nat. Ecol. Evol.">
        <title>Shark genomes provide insights into elasmobranch evolution and the origin of vertebrates.</title>
        <authorList>
            <person name="Hara Y"/>
            <person name="Yamaguchi K"/>
            <person name="Onimaru K"/>
            <person name="Kadota M"/>
            <person name="Koyanagi M"/>
            <person name="Keeley SD"/>
            <person name="Tatsumi K"/>
            <person name="Tanaka K"/>
            <person name="Motone F"/>
            <person name="Kageyama Y"/>
            <person name="Nozu R"/>
            <person name="Adachi N"/>
            <person name="Nishimura O"/>
            <person name="Nakagawa R"/>
            <person name="Tanegashima C"/>
            <person name="Kiyatake I"/>
            <person name="Matsumoto R"/>
            <person name="Murakumo K"/>
            <person name="Nishida K"/>
            <person name="Terakita A"/>
            <person name="Kuratani S"/>
            <person name="Sato K"/>
            <person name="Hyodo S Kuraku.S."/>
        </authorList>
    </citation>
    <scope>NUCLEOTIDE SEQUENCE [LARGE SCALE GENOMIC DNA]</scope>
</reference>
<accession>A0A401SU71</accession>
<evidence type="ECO:0000256" key="7">
    <source>
        <dbReference type="ARBA" id="ARBA00022729"/>
    </source>
</evidence>
<dbReference type="GO" id="GO:0046849">
    <property type="term" value="P:bone remodeling"/>
    <property type="evidence" value="ECO:0007669"/>
    <property type="project" value="InterPro"/>
</dbReference>
<dbReference type="PANTHER" id="PTHR15444:SF4">
    <property type="entry name" value="SECRETED PHOSPHOPROTEIN 24"/>
    <property type="match status" value="1"/>
</dbReference>
<evidence type="ECO:0000256" key="3">
    <source>
        <dbReference type="ARBA" id="ARBA00008576"/>
    </source>
</evidence>
<feature type="region of interest" description="Disordered" evidence="10">
    <location>
        <begin position="166"/>
        <end position="189"/>
    </location>
</feature>
<organism evidence="11 12">
    <name type="scientific">Chiloscyllium punctatum</name>
    <name type="common">Brownbanded bambooshark</name>
    <name type="synonym">Hemiscyllium punctatum</name>
    <dbReference type="NCBI Taxonomy" id="137246"/>
    <lineage>
        <taxon>Eukaryota</taxon>
        <taxon>Metazoa</taxon>
        <taxon>Chordata</taxon>
        <taxon>Craniata</taxon>
        <taxon>Vertebrata</taxon>
        <taxon>Chondrichthyes</taxon>
        <taxon>Elasmobranchii</taxon>
        <taxon>Galeomorphii</taxon>
        <taxon>Galeoidea</taxon>
        <taxon>Orectolobiformes</taxon>
        <taxon>Hemiscylliidae</taxon>
        <taxon>Chiloscyllium</taxon>
    </lineage>
</organism>
<dbReference type="Gene3D" id="3.10.450.10">
    <property type="match status" value="2"/>
</dbReference>
<comment type="function">
    <text evidence="1">Could coordinate an aspect of bone turnover.</text>
</comment>
<dbReference type="GO" id="GO:0005576">
    <property type="term" value="C:extracellular region"/>
    <property type="evidence" value="ECO:0007669"/>
    <property type="project" value="UniProtKB-SubCell"/>
</dbReference>
<feature type="compositionally biased region" description="Basic and acidic residues" evidence="10">
    <location>
        <begin position="297"/>
        <end position="308"/>
    </location>
</feature>
<evidence type="ECO:0000313" key="11">
    <source>
        <dbReference type="EMBL" id="GCC33941.1"/>
    </source>
</evidence>
<dbReference type="Proteomes" id="UP000287033">
    <property type="component" value="Unassembled WGS sequence"/>
</dbReference>
<evidence type="ECO:0000313" key="12">
    <source>
        <dbReference type="Proteomes" id="UP000287033"/>
    </source>
</evidence>
<comment type="caution">
    <text evidence="11">The sequence shown here is derived from an EMBL/GenBank/DDBJ whole genome shotgun (WGS) entry which is preliminary data.</text>
</comment>
<protein>
    <recommendedName>
        <fullName evidence="4">Secreted phosphoprotein 24</fullName>
    </recommendedName>
    <alternativeName>
        <fullName evidence="9">Secreted phosphoprotein 2</fullName>
    </alternativeName>
</protein>
<keyword evidence="6" id="KW-0597">Phosphoprotein</keyword>
<dbReference type="AlphaFoldDB" id="A0A401SU71"/>
<dbReference type="InterPro" id="IPR010892">
    <property type="entry name" value="Spp-24"/>
</dbReference>
<feature type="compositionally biased region" description="Polar residues" evidence="10">
    <location>
        <begin position="274"/>
        <end position="296"/>
    </location>
</feature>
<feature type="compositionally biased region" description="Low complexity" evidence="10">
    <location>
        <begin position="167"/>
        <end position="179"/>
    </location>
</feature>
<comment type="subcellular location">
    <subcellularLocation>
        <location evidence="2">Secreted</location>
    </subcellularLocation>
</comment>
<name>A0A401SU71_CHIPU</name>
<dbReference type="EMBL" id="BEZZ01000554">
    <property type="protein sequence ID" value="GCC33941.1"/>
    <property type="molecule type" value="Genomic_DNA"/>
</dbReference>
<evidence type="ECO:0000256" key="8">
    <source>
        <dbReference type="ARBA" id="ARBA00023157"/>
    </source>
</evidence>
<keyword evidence="5" id="KW-0964">Secreted</keyword>
<keyword evidence="8" id="KW-1015">Disulfide bond</keyword>
<evidence type="ECO:0000256" key="4">
    <source>
        <dbReference type="ARBA" id="ARBA00020365"/>
    </source>
</evidence>
<evidence type="ECO:0000256" key="9">
    <source>
        <dbReference type="ARBA" id="ARBA00029627"/>
    </source>
</evidence>
<evidence type="ECO:0000256" key="10">
    <source>
        <dbReference type="SAM" id="MobiDB-lite"/>
    </source>
</evidence>
<keyword evidence="12" id="KW-1185">Reference proteome</keyword>
<comment type="similarity">
    <text evidence="3">Belongs to the SPP2 family.</text>
</comment>
<evidence type="ECO:0000256" key="2">
    <source>
        <dbReference type="ARBA" id="ARBA00004613"/>
    </source>
</evidence>
<gene>
    <name evidence="11" type="ORF">chiPu_0012412</name>
</gene>
<evidence type="ECO:0000256" key="5">
    <source>
        <dbReference type="ARBA" id="ARBA00022525"/>
    </source>
</evidence>
<proteinExistence type="inferred from homology"/>
<dbReference type="Pfam" id="PF07448">
    <property type="entry name" value="Spp-24"/>
    <property type="match status" value="2"/>
</dbReference>
<sequence length="308" mass="34733">MRSQSPARFLSPRCPPTDLPFILLEELREFVEETLSRWDRAQLALDRWSSFERINWSAHAARQAPGLTMNESESGTSWGHSCYRTLRSVALDPNVNVGGKLSYNVDLTFSVKETVCSKNSGLEFDDPSCHFRPRKAAERGLCKSHVAYFADEVVDIDVECRGLKTVDSNSDSSESSENSIEVKTQEKPLSIEESPKIHRTGKLSYNVDLTFSVKETVCSKNSGLEFDDPSCNFRPRKAAEKGFCKSRIEYYADEIINIDVECQGLKTFDRKSGSFESSENSVEVDSKSTEISFEVSSNEHHDDSRARH</sequence>
<evidence type="ECO:0000256" key="6">
    <source>
        <dbReference type="ARBA" id="ARBA00022553"/>
    </source>
</evidence>
<feature type="region of interest" description="Disordered" evidence="10">
    <location>
        <begin position="270"/>
        <end position="308"/>
    </location>
</feature>
<dbReference type="PANTHER" id="PTHR15444">
    <property type="entry name" value="SECRETED PHOSPHOPROTEIN 24"/>
    <property type="match status" value="1"/>
</dbReference>